<reference evidence="1 2" key="1">
    <citation type="submission" date="2018-06" db="EMBL/GenBank/DDBJ databases">
        <title>Genomic Encyclopedia of Type Strains, Phase III (KMG-III): the genomes of soil and plant-associated and newly described type strains.</title>
        <authorList>
            <person name="Whitman W."/>
        </authorList>
    </citation>
    <scope>NUCLEOTIDE SEQUENCE [LARGE SCALE GENOMIC DNA]</scope>
    <source>
        <strain evidence="1 2">CGMCC 4.7090</strain>
    </source>
</reference>
<sequence>MGWDTNAVFRLRAGELLADAADLDRFCAEAGVTVADVRRWADGLDLPDASRLPSILRIMIRDEQPPPPAPAAPLPVPPWAPPYQAPTGAIPPETVEWVALTLASGIVGNAGYDGLKRVLSWFRQPPPRPVTQDVAMDLAVRAVQERCRQSGMPVPVPEALTGYADQSSDGRWMLTLREGQARSFFVRVPARKPELKDVVVEVSIRLR</sequence>
<organism evidence="1 2">
    <name type="scientific">Actinoplanes lutulentus</name>
    <dbReference type="NCBI Taxonomy" id="1287878"/>
    <lineage>
        <taxon>Bacteria</taxon>
        <taxon>Bacillati</taxon>
        <taxon>Actinomycetota</taxon>
        <taxon>Actinomycetes</taxon>
        <taxon>Micromonosporales</taxon>
        <taxon>Micromonosporaceae</taxon>
        <taxon>Actinoplanes</taxon>
    </lineage>
</organism>
<gene>
    <name evidence="1" type="ORF">B0I29_119151</name>
</gene>
<dbReference type="Proteomes" id="UP000249341">
    <property type="component" value="Unassembled WGS sequence"/>
</dbReference>
<keyword evidence="2" id="KW-1185">Reference proteome</keyword>
<proteinExistence type="predicted"/>
<protein>
    <submittedName>
        <fullName evidence="1">Uncharacterized protein</fullName>
    </submittedName>
</protein>
<dbReference type="EMBL" id="QLMJ01000019">
    <property type="protein sequence ID" value="RAK28813.1"/>
    <property type="molecule type" value="Genomic_DNA"/>
</dbReference>
<accession>A0A327Z2B0</accession>
<evidence type="ECO:0000313" key="1">
    <source>
        <dbReference type="EMBL" id="RAK28813.1"/>
    </source>
</evidence>
<name>A0A327Z2B0_9ACTN</name>
<comment type="caution">
    <text evidence="1">The sequence shown here is derived from an EMBL/GenBank/DDBJ whole genome shotgun (WGS) entry which is preliminary data.</text>
</comment>
<evidence type="ECO:0000313" key="2">
    <source>
        <dbReference type="Proteomes" id="UP000249341"/>
    </source>
</evidence>
<dbReference type="AlphaFoldDB" id="A0A327Z2B0"/>